<evidence type="ECO:0000256" key="2">
    <source>
        <dbReference type="ARBA" id="ARBA00008122"/>
    </source>
</evidence>
<evidence type="ECO:0000256" key="3">
    <source>
        <dbReference type="ARBA" id="ARBA00023242"/>
    </source>
</evidence>
<comment type="subcellular location">
    <subcellularLocation>
        <location evidence="1 4 5">Nucleus</location>
    </subcellularLocation>
</comment>
<dbReference type="InterPro" id="IPR031137">
    <property type="entry name" value="GRF"/>
</dbReference>
<keyword evidence="5" id="KW-0804">Transcription</keyword>
<dbReference type="AlphaFoldDB" id="A0ABD1RGE0"/>
<evidence type="ECO:0000259" key="7">
    <source>
        <dbReference type="PROSITE" id="PS51666"/>
    </source>
</evidence>
<name>A0ABD1RGE0_9LAMI</name>
<dbReference type="PROSITE" id="PS51667">
    <property type="entry name" value="WRC"/>
    <property type="match status" value="1"/>
</dbReference>
<gene>
    <name evidence="9" type="ORF">Adt_31942</name>
</gene>
<evidence type="ECO:0000256" key="4">
    <source>
        <dbReference type="PROSITE-ProRule" id="PRU01002"/>
    </source>
</evidence>
<organism evidence="9 10">
    <name type="scientific">Abeliophyllum distichum</name>
    <dbReference type="NCBI Taxonomy" id="126358"/>
    <lineage>
        <taxon>Eukaryota</taxon>
        <taxon>Viridiplantae</taxon>
        <taxon>Streptophyta</taxon>
        <taxon>Embryophyta</taxon>
        <taxon>Tracheophyta</taxon>
        <taxon>Spermatophyta</taxon>
        <taxon>Magnoliopsida</taxon>
        <taxon>eudicotyledons</taxon>
        <taxon>Gunneridae</taxon>
        <taxon>Pentapetalae</taxon>
        <taxon>asterids</taxon>
        <taxon>lamiids</taxon>
        <taxon>Lamiales</taxon>
        <taxon>Oleaceae</taxon>
        <taxon>Forsythieae</taxon>
        <taxon>Abeliophyllum</taxon>
    </lineage>
</organism>
<dbReference type="PANTHER" id="PTHR31602:SF63">
    <property type="entry name" value="GROWTH-REGULATING FACTOR 3"/>
    <property type="match status" value="1"/>
</dbReference>
<feature type="domain" description="WRC" evidence="8">
    <location>
        <begin position="155"/>
        <end position="199"/>
    </location>
</feature>
<feature type="region of interest" description="Disordered" evidence="6">
    <location>
        <begin position="1"/>
        <end position="25"/>
    </location>
</feature>
<evidence type="ECO:0000256" key="6">
    <source>
        <dbReference type="SAM" id="MobiDB-lite"/>
    </source>
</evidence>
<comment type="domain">
    <text evidence="5">The QLQ domain and WRC domain may be involved in protein-protein interaction and DNA-binding, respectively.</text>
</comment>
<dbReference type="Proteomes" id="UP001604336">
    <property type="component" value="Unassembled WGS sequence"/>
</dbReference>
<evidence type="ECO:0000256" key="1">
    <source>
        <dbReference type="ARBA" id="ARBA00004123"/>
    </source>
</evidence>
<protein>
    <recommendedName>
        <fullName evidence="5">Growth-regulating factor</fullName>
    </recommendedName>
</protein>
<accession>A0ABD1RGE0</accession>
<feature type="short sequence motif" description="Bipartite nuclear localization signal" evidence="4">
    <location>
        <begin position="188"/>
        <end position="195"/>
    </location>
</feature>
<comment type="similarity">
    <text evidence="2 5">Belongs to the GRF family.</text>
</comment>
<dbReference type="EMBL" id="JBFOLK010000009">
    <property type="protein sequence ID" value="KAL2487186.1"/>
    <property type="molecule type" value="Genomic_DNA"/>
</dbReference>
<comment type="function">
    <text evidence="5">Transcription activator.</text>
</comment>
<dbReference type="GO" id="GO:0005634">
    <property type="term" value="C:nucleus"/>
    <property type="evidence" value="ECO:0007669"/>
    <property type="project" value="UniProtKB-SubCell"/>
</dbReference>
<evidence type="ECO:0000259" key="8">
    <source>
        <dbReference type="PROSITE" id="PS51667"/>
    </source>
</evidence>
<dbReference type="PANTHER" id="PTHR31602">
    <property type="entry name" value="GROWTH-REGULATING FACTOR 5"/>
    <property type="match status" value="1"/>
</dbReference>
<dbReference type="InterPro" id="IPR014978">
    <property type="entry name" value="Gln-Leu-Gln_QLQ"/>
</dbReference>
<keyword evidence="5" id="KW-0805">Transcription regulation</keyword>
<dbReference type="PROSITE" id="PS51666">
    <property type="entry name" value="QLQ"/>
    <property type="match status" value="1"/>
</dbReference>
<dbReference type="GO" id="GO:0099402">
    <property type="term" value="P:plant organ development"/>
    <property type="evidence" value="ECO:0007669"/>
    <property type="project" value="UniProtKB-ARBA"/>
</dbReference>
<feature type="short sequence motif" description="Bipartite nuclear localization signal" evidence="4">
    <location>
        <begin position="160"/>
        <end position="170"/>
    </location>
</feature>
<keyword evidence="5" id="KW-0010">Activator</keyword>
<evidence type="ECO:0000313" key="9">
    <source>
        <dbReference type="EMBL" id="KAL2487186.1"/>
    </source>
</evidence>
<keyword evidence="3 4" id="KW-0539">Nucleus</keyword>
<dbReference type="Pfam" id="PF08880">
    <property type="entry name" value="QLQ"/>
    <property type="match status" value="1"/>
</dbReference>
<dbReference type="GO" id="GO:0005524">
    <property type="term" value="F:ATP binding"/>
    <property type="evidence" value="ECO:0007669"/>
    <property type="project" value="UniProtKB-UniRule"/>
</dbReference>
<keyword evidence="10" id="KW-1185">Reference proteome</keyword>
<dbReference type="GO" id="GO:0006351">
    <property type="term" value="P:DNA-templated transcription"/>
    <property type="evidence" value="ECO:0007669"/>
    <property type="project" value="UniProtKB-UniRule"/>
</dbReference>
<comment type="caution">
    <text evidence="9">The sequence shown here is derived from an EMBL/GenBank/DDBJ whole genome shotgun (WGS) entry which is preliminary data.</text>
</comment>
<dbReference type="Pfam" id="PF08879">
    <property type="entry name" value="WRC"/>
    <property type="match status" value="1"/>
</dbReference>
<feature type="domain" description="QLQ" evidence="7">
    <location>
        <begin position="82"/>
        <end position="117"/>
    </location>
</feature>
<dbReference type="InterPro" id="IPR014977">
    <property type="entry name" value="WRC_dom"/>
</dbReference>
<evidence type="ECO:0000313" key="10">
    <source>
        <dbReference type="Proteomes" id="UP001604336"/>
    </source>
</evidence>
<dbReference type="SMART" id="SM00951">
    <property type="entry name" value="QLQ"/>
    <property type="match status" value="1"/>
</dbReference>
<evidence type="ECO:0000256" key="5">
    <source>
        <dbReference type="RuleBase" id="RU367127"/>
    </source>
</evidence>
<sequence length="388" mass="42650">MEFNPKQWREELQESAEEDQQHTAKIPRLLLDPHPQHQQPPGSSAVLPLFVPQPASKCSNMSAYHFDATTPSATKFPRMESSFSLAQWQEVELQALIFRHMLAGAAVPPELLLLVKKSLISSHSPYLFSHPLQHYYPHYQTTLLQSGYCGRGAMDPEPGRCRRTDGKKWRCSREVVAGQKYCERHINRGRNRSRKPVENPTSSTIPYGRNAGSEALKTNNFIAAQTLAATAAAAGSSVILSRPSLSTDLLYLNQRPSESIIEASSDGKSDGQTLRHFFNKWSRPLQETDIAASPVASATNLTISIAENPSSDFSLKLSTGNVDDSGPEVVITERDGHQLNWGATRRTNPMAPMGGGPLAEALRSSTFPTSVLRQLHPCSTSEASYVGT</sequence>
<proteinExistence type="inferred from homology"/>
<reference evidence="10" key="1">
    <citation type="submission" date="2024-07" db="EMBL/GenBank/DDBJ databases">
        <title>Two chromosome-level genome assemblies of Korean endemic species Abeliophyllum distichum and Forsythia ovata (Oleaceae).</title>
        <authorList>
            <person name="Jang H."/>
        </authorList>
    </citation>
    <scope>NUCLEOTIDE SEQUENCE [LARGE SCALE GENOMIC DNA]</scope>
</reference>